<evidence type="ECO:0000256" key="6">
    <source>
        <dbReference type="ARBA" id="ARBA00022574"/>
    </source>
</evidence>
<evidence type="ECO:0000256" key="2">
    <source>
        <dbReference type="ARBA" id="ARBA00004430"/>
    </source>
</evidence>
<keyword evidence="4" id="KW-1003">Cell membrane</keyword>
<evidence type="ECO:0000256" key="4">
    <source>
        <dbReference type="ARBA" id="ARBA00022475"/>
    </source>
</evidence>
<gene>
    <name evidence="14" type="ORF">TSAR_001079</name>
</gene>
<feature type="region of interest" description="Disordered" evidence="13">
    <location>
        <begin position="888"/>
        <end position="934"/>
    </location>
</feature>
<evidence type="ECO:0000256" key="8">
    <source>
        <dbReference type="ARBA" id="ARBA00022794"/>
    </source>
</evidence>
<dbReference type="Gene3D" id="2.130.10.10">
    <property type="entry name" value="YVTN repeat-like/Quinoprotein amine dehydrogenase"/>
    <property type="match status" value="1"/>
</dbReference>
<dbReference type="EMBL" id="NNAY01000458">
    <property type="protein sequence ID" value="OXU28251.1"/>
    <property type="molecule type" value="Genomic_DNA"/>
</dbReference>
<organism evidence="14 15">
    <name type="scientific">Trichomalopsis sarcophagae</name>
    <dbReference type="NCBI Taxonomy" id="543379"/>
    <lineage>
        <taxon>Eukaryota</taxon>
        <taxon>Metazoa</taxon>
        <taxon>Ecdysozoa</taxon>
        <taxon>Arthropoda</taxon>
        <taxon>Hexapoda</taxon>
        <taxon>Insecta</taxon>
        <taxon>Pterygota</taxon>
        <taxon>Neoptera</taxon>
        <taxon>Endopterygota</taxon>
        <taxon>Hymenoptera</taxon>
        <taxon>Apocrita</taxon>
        <taxon>Proctotrupomorpha</taxon>
        <taxon>Chalcidoidea</taxon>
        <taxon>Pteromalidae</taxon>
        <taxon>Pteromalinae</taxon>
        <taxon>Trichomalopsis</taxon>
    </lineage>
</organism>
<dbReference type="STRING" id="543379.A0A232FBP3"/>
<feature type="region of interest" description="Disordered" evidence="13">
    <location>
        <begin position="1068"/>
        <end position="1112"/>
    </location>
</feature>
<dbReference type="PANTHER" id="PTHR13667:SF5">
    <property type="entry name" value="WD REPEAT-CONTAINING AND PLANAR CELL POLARITY EFFECTOR PROTEIN FRITZ HOMOLOG"/>
    <property type="match status" value="1"/>
</dbReference>
<keyword evidence="10" id="KW-0472">Membrane</keyword>
<dbReference type="OrthoDB" id="10013020at2759"/>
<name>A0A232FBP3_9HYME</name>
<dbReference type="SUPFAM" id="SSF117289">
    <property type="entry name" value="Nucleoporin domain"/>
    <property type="match status" value="1"/>
</dbReference>
<keyword evidence="6" id="KW-0853">WD repeat</keyword>
<comment type="caution">
    <text evidence="14">The sequence shown here is derived from an EMBL/GenBank/DDBJ whole genome shotgun (WGS) entry which is preliminary data.</text>
</comment>
<feature type="compositionally biased region" description="Basic residues" evidence="13">
    <location>
        <begin position="631"/>
        <end position="644"/>
    </location>
</feature>
<dbReference type="GO" id="GO:0044782">
    <property type="term" value="P:cilium organization"/>
    <property type="evidence" value="ECO:0007669"/>
    <property type="project" value="TreeGrafter"/>
</dbReference>
<evidence type="ECO:0000256" key="10">
    <source>
        <dbReference type="ARBA" id="ARBA00023136"/>
    </source>
</evidence>
<dbReference type="GO" id="GO:0045184">
    <property type="term" value="P:establishment of protein localization"/>
    <property type="evidence" value="ECO:0007669"/>
    <property type="project" value="TreeGrafter"/>
</dbReference>
<evidence type="ECO:0000256" key="9">
    <source>
        <dbReference type="ARBA" id="ARBA00023069"/>
    </source>
</evidence>
<dbReference type="GO" id="GO:0005886">
    <property type="term" value="C:plasma membrane"/>
    <property type="evidence" value="ECO:0007669"/>
    <property type="project" value="UniProtKB-SubCell"/>
</dbReference>
<evidence type="ECO:0000313" key="14">
    <source>
        <dbReference type="EMBL" id="OXU28251.1"/>
    </source>
</evidence>
<dbReference type="GO" id="GO:0007399">
    <property type="term" value="P:nervous system development"/>
    <property type="evidence" value="ECO:0007669"/>
    <property type="project" value="TreeGrafter"/>
</dbReference>
<feature type="region of interest" description="Disordered" evidence="13">
    <location>
        <begin position="618"/>
        <end position="653"/>
    </location>
</feature>
<evidence type="ECO:0000256" key="12">
    <source>
        <dbReference type="ARBA" id="ARBA00023273"/>
    </source>
</evidence>
<dbReference type="AlphaFoldDB" id="A0A232FBP3"/>
<evidence type="ECO:0000256" key="11">
    <source>
        <dbReference type="ARBA" id="ARBA00023212"/>
    </source>
</evidence>
<evidence type="ECO:0000256" key="7">
    <source>
        <dbReference type="ARBA" id="ARBA00022737"/>
    </source>
</evidence>
<evidence type="ECO:0000256" key="3">
    <source>
        <dbReference type="ARBA" id="ARBA00006059"/>
    </source>
</evidence>
<dbReference type="InterPro" id="IPR024511">
    <property type="entry name" value="Frtz"/>
</dbReference>
<keyword evidence="7" id="KW-0677">Repeat</keyword>
<feature type="region of interest" description="Disordered" evidence="13">
    <location>
        <begin position="592"/>
        <end position="611"/>
    </location>
</feature>
<comment type="subcellular location">
    <subcellularLocation>
        <location evidence="1">Cell membrane</location>
    </subcellularLocation>
    <subcellularLocation>
        <location evidence="2">Cytoplasm</location>
        <location evidence="2">Cytoskeleton</location>
        <location evidence="2">Cilium axoneme</location>
    </subcellularLocation>
</comment>
<accession>A0A232FBP3</accession>
<feature type="compositionally biased region" description="Low complexity" evidence="13">
    <location>
        <begin position="907"/>
        <end position="917"/>
    </location>
</feature>
<comment type="similarity">
    <text evidence="3">Belongs to the WD repeat fritz family.</text>
</comment>
<dbReference type="PANTHER" id="PTHR13667">
    <property type="entry name" value="HOMOLOC-13"/>
    <property type="match status" value="1"/>
</dbReference>
<evidence type="ECO:0000313" key="15">
    <source>
        <dbReference type="Proteomes" id="UP000215335"/>
    </source>
</evidence>
<evidence type="ECO:0008006" key="16">
    <source>
        <dbReference type="Google" id="ProtNLM"/>
    </source>
</evidence>
<reference evidence="14 15" key="1">
    <citation type="journal article" date="2017" name="Curr. Biol.">
        <title>The Evolution of Venom by Co-option of Single-Copy Genes.</title>
        <authorList>
            <person name="Martinson E.O."/>
            <person name="Mrinalini"/>
            <person name="Kelkar Y.D."/>
            <person name="Chang C.H."/>
            <person name="Werren J.H."/>
        </authorList>
    </citation>
    <scope>NUCLEOTIDE SEQUENCE [LARGE SCALE GENOMIC DNA]</scope>
    <source>
        <strain evidence="14 15">Alberta</strain>
        <tissue evidence="14">Whole body</tissue>
    </source>
</reference>
<keyword evidence="15" id="KW-1185">Reference proteome</keyword>
<dbReference type="Proteomes" id="UP000215335">
    <property type="component" value="Unassembled WGS sequence"/>
</dbReference>
<evidence type="ECO:0000256" key="13">
    <source>
        <dbReference type="SAM" id="MobiDB-lite"/>
    </source>
</evidence>
<keyword evidence="9" id="KW-0969">Cilium</keyword>
<feature type="compositionally biased region" description="Polar residues" evidence="13">
    <location>
        <begin position="1086"/>
        <end position="1103"/>
    </location>
</feature>
<dbReference type="GO" id="GO:0097541">
    <property type="term" value="C:axonemal basal plate"/>
    <property type="evidence" value="ECO:0007669"/>
    <property type="project" value="TreeGrafter"/>
</dbReference>
<proteinExistence type="inferred from homology"/>
<sequence>MFVLLGELNFWTFDNDVNIKETDFGAFCYHDKKIDNVYEESKRSYAQKRGMVYVPQNKKGNKMKDSVKYLEEQLNDHSTIHCQWTDYHTMQIMLSSGLLVYIQVNLCSGDIQKIVFDKYLVGKLPDRLSDVIITKNYLICTYNDTQVTLVSFLKPKRNIFDKISRLDPKLSTFDICGPSGRRLEKKIQHNKTEDLILIWWKSTMNEVYPWSPTVKEHDRANVHLYRLTGAKLELLCYLRTEFDPLSIIFNTNYDNVIHSLEQKVSRKGEVTVEWRTYEVSQNDKLQRIAVVSVPLPTHSSCVRFSPNQDMLLLCCIDGSITLHDHTKGTNTSIKAAFIATLACWHSDGNIFAIANERGQVQHFDIALTCVKSQMLSEDISPANIVDLSSYFRTQPALIRLEWSKKSESNSFIDYYNHGDALFLLLFERGPVAIIRIVEGENLSGDTLVQKYLALSQVQQATSLLLAMNWDSNPHICMHSLNQIVNHLFKQPLTPERENLIQNALGSFHVPVKPMSQSVIEEYGDEVRDLTRRFFHHLLRYRLFEKAFRLAIDLNDHDLFMDIHFYAIVLKDTEMATAAKDKAEEIISRCNSCSSSHSTCSRPSCSLCSDSGSEKYESYTDETESEESPKKEKVHVKRSSKHKNYSKNSNSQAPPLPILYPPIYNSSGFMSTPFNEAIDKTETNLMSTSFNVPNCSIPSTSYNCPVPNFIPDAYLTSVPYVGTNPGAFAPLTNPTYTQSMRSHDNLISPFRSLAVTNQLTPSVAQSSLNSMSLENITNSYQIGNFLPPTLTSTPFEPKTIEVPASLTQSSIDNASSNVMSTSFSNLLSNPDSTSQTDTYVGAEIDGSDPKIAGLTVLDTPKTNSVQTEDSVITVKPVACSEPPPLSVFNSGSNLMSTSFNDPEDTNDDTNSNSCDSSTIGNSTSKQKHSLLNIPPPPPSITDSLANYIHNLPKKNYALSRSTPGLADADSPLLKLQHVKPLRTAPNLLQQQNSVSNILQNHHRNNNFQSTRKYRLDYDLDYVPFHNSCDNLSTLHSNINHIKSNSYSIPPKSYESKPFKLTFSQSSTNVSAGREHRLSSNVPPLPVINNSCTNDKSSASSTTPADVQASPVAEKPKVKFSDTVTHILVPTNTGSTYPRPIQKRTVAQMHPMDPKRELAESLPLCLGNDDYLKDFQPLPKEECDKAKESLKTEETAKIKVVHFGLL</sequence>
<dbReference type="InterPro" id="IPR015943">
    <property type="entry name" value="WD40/YVTN_repeat-like_dom_sf"/>
</dbReference>
<keyword evidence="5" id="KW-0963">Cytoplasm</keyword>
<feature type="compositionally biased region" description="Low complexity" evidence="13">
    <location>
        <begin position="592"/>
        <end position="605"/>
    </location>
</feature>
<keyword evidence="11" id="KW-0206">Cytoskeleton</keyword>
<keyword evidence="12" id="KW-0966">Cell projection</keyword>
<dbReference type="Pfam" id="PF11768">
    <property type="entry name" value="Frtz"/>
    <property type="match status" value="1"/>
</dbReference>
<protein>
    <recommendedName>
        <fullName evidence="16">WD repeat-containing and planar cell polarity effector protein fritz</fullName>
    </recommendedName>
</protein>
<evidence type="ECO:0000256" key="1">
    <source>
        <dbReference type="ARBA" id="ARBA00004236"/>
    </source>
</evidence>
<feature type="compositionally biased region" description="Polar residues" evidence="13">
    <location>
        <begin position="888"/>
        <end position="899"/>
    </location>
</feature>
<keyword evidence="8" id="KW-0970">Cilium biogenesis/degradation</keyword>
<evidence type="ECO:0000256" key="5">
    <source>
        <dbReference type="ARBA" id="ARBA00022490"/>
    </source>
</evidence>